<feature type="domain" description="Tr-type G" evidence="5">
    <location>
        <begin position="1"/>
        <end position="171"/>
    </location>
</feature>
<dbReference type="InterPro" id="IPR004535">
    <property type="entry name" value="Transl_elong_SelB"/>
</dbReference>
<protein>
    <submittedName>
        <fullName evidence="6">Translation elongation factor</fullName>
    </submittedName>
</protein>
<dbReference type="CDD" id="cd04171">
    <property type="entry name" value="SelB"/>
    <property type="match status" value="1"/>
</dbReference>
<sequence length="591" mass="63296">MYVVATAGHVDHGKSTLVRALTGQDPDRWDEEKRRGLTIDLGFVWTTLASGRNVAFVDVPGHERFIGNMLAGLAPVNTVLFVIAADEGWQQQTEDHFAAVRALGIRHGLVVLTRADRATAERLAEVRAQVARKLEGSGLADAEVIAVSAKTSDGMAELRAALDRMLAGLPHADPDAAVRMWLDRSFSITGAGTVVTGTLTAGTVAVGDQLELVSKHGERTVEVRGVQSEETAQGTIGPVNRVALNLRSVDKNRIHRGDALLTPGAWWLTQTLDAAVVTRAKATELPRELAVHVGTAELQGRLRALGEGFVRVHLPRRLPLRRGDRMVLRAPGGHEVLAGIEIVDVDPPELSGRGAGKRRGDELSALDAAAEVARYQAVRRADLVKQGWRLPEDVAQAGMIEAGGWLLSRPAAKRWVAALRESVATAPALNPGVARDAAVNALGLPDAELITGLVAAAGLVVKDGRIVDPRAKVDLGPAEEGIAQIEEWLAEEPFRAPEADELADLKLGPKQLAAAERAGRIIRLGSERSVILLPDAPQRARAVLGGIEQPFTLSQARRALDTTRRIAVPLLEHLDGLGMTRRLDGNLRVVR</sequence>
<proteinExistence type="predicted"/>
<accession>A0ABM5QNH4</accession>
<dbReference type="Pfam" id="PF09107">
    <property type="entry name" value="WHD_3rd_SelB"/>
    <property type="match status" value="1"/>
</dbReference>
<gene>
    <name evidence="6" type="ORF">CATYP_06965</name>
</gene>
<dbReference type="Pfam" id="PF00009">
    <property type="entry name" value="GTP_EFTU"/>
    <property type="match status" value="1"/>
</dbReference>
<dbReference type="InterPro" id="IPR050055">
    <property type="entry name" value="EF-Tu_GTPase"/>
</dbReference>
<dbReference type="Gene3D" id="3.40.50.300">
    <property type="entry name" value="P-loop containing nucleotide triphosphate hydrolases"/>
    <property type="match status" value="1"/>
</dbReference>
<evidence type="ECO:0000313" key="6">
    <source>
        <dbReference type="EMBL" id="AIG64376.1"/>
    </source>
</evidence>
<dbReference type="Gene3D" id="1.10.10.10">
    <property type="entry name" value="Winged helix-like DNA-binding domain superfamily/Winged helix DNA-binding domain"/>
    <property type="match status" value="1"/>
</dbReference>
<dbReference type="GO" id="GO:0003746">
    <property type="term" value="F:translation elongation factor activity"/>
    <property type="evidence" value="ECO:0007669"/>
    <property type="project" value="UniProtKB-KW"/>
</dbReference>
<dbReference type="InterPro" id="IPR027417">
    <property type="entry name" value="P-loop_NTPase"/>
</dbReference>
<dbReference type="InterPro" id="IPR000795">
    <property type="entry name" value="T_Tr_GTP-bd_dom"/>
</dbReference>
<keyword evidence="4" id="KW-0342">GTP-binding</keyword>
<keyword evidence="6" id="KW-0251">Elongation factor</keyword>
<dbReference type="Proteomes" id="UP000028504">
    <property type="component" value="Chromosome"/>
</dbReference>
<evidence type="ECO:0000256" key="1">
    <source>
        <dbReference type="ARBA" id="ARBA00004496"/>
    </source>
</evidence>
<keyword evidence="3" id="KW-0648">Protein biosynthesis</keyword>
<dbReference type="SUPFAM" id="SSF50447">
    <property type="entry name" value="Translation proteins"/>
    <property type="match status" value="1"/>
</dbReference>
<keyword evidence="7" id="KW-1185">Reference proteome</keyword>
<name>A0ABM5QNH4_9CORY</name>
<dbReference type="RefSeq" id="WP_038608232.1">
    <property type="nucleotide sequence ID" value="NZ_CP008944.1"/>
</dbReference>
<dbReference type="Pfam" id="PF25461">
    <property type="entry name" value="Beta-barrel_SelB"/>
    <property type="match status" value="1"/>
</dbReference>
<comment type="subcellular location">
    <subcellularLocation>
        <location evidence="1">Cytoplasm</location>
    </subcellularLocation>
</comment>
<dbReference type="Gene3D" id="2.40.30.10">
    <property type="entry name" value="Translation factors"/>
    <property type="match status" value="1"/>
</dbReference>
<keyword evidence="4" id="KW-0547">Nucleotide-binding</keyword>
<evidence type="ECO:0000256" key="3">
    <source>
        <dbReference type="ARBA" id="ARBA00022917"/>
    </source>
</evidence>
<dbReference type="InterPro" id="IPR057335">
    <property type="entry name" value="Beta-barrel_SelB"/>
</dbReference>
<evidence type="ECO:0000256" key="4">
    <source>
        <dbReference type="ARBA" id="ARBA00023134"/>
    </source>
</evidence>
<dbReference type="InterPro" id="IPR009000">
    <property type="entry name" value="Transl_B-barrel_sf"/>
</dbReference>
<keyword evidence="2" id="KW-0963">Cytoplasm</keyword>
<reference evidence="6 7" key="1">
    <citation type="submission" date="2014-07" db="EMBL/GenBank/DDBJ databases">
        <title>Complete genome sequence of Corynebacterium atypicum DSM 44849: identifiction of the mycolic acid biosynthesis genes.</title>
        <authorList>
            <person name="Tippelt A."/>
            <person name="Mollmann S."/>
            <person name="Albersmeier A."/>
            <person name="Jaenicke S."/>
            <person name="Ruckert C."/>
            <person name="Tauch A."/>
        </authorList>
    </citation>
    <scope>NUCLEOTIDE SEQUENCE [LARGE SCALE GENOMIC DNA]</scope>
    <source>
        <strain evidence="6 7">R2070</strain>
    </source>
</reference>
<dbReference type="SUPFAM" id="SSF52540">
    <property type="entry name" value="P-loop containing nucleoside triphosphate hydrolases"/>
    <property type="match status" value="1"/>
</dbReference>
<dbReference type="InterPro" id="IPR015191">
    <property type="entry name" value="SelB_WHD4"/>
</dbReference>
<organism evidence="6 7">
    <name type="scientific">Corynebacterium atypicum</name>
    <dbReference type="NCBI Taxonomy" id="191610"/>
    <lineage>
        <taxon>Bacteria</taxon>
        <taxon>Bacillati</taxon>
        <taxon>Actinomycetota</taxon>
        <taxon>Actinomycetes</taxon>
        <taxon>Mycobacteriales</taxon>
        <taxon>Corynebacteriaceae</taxon>
        <taxon>Corynebacterium</taxon>
    </lineage>
</organism>
<dbReference type="EMBL" id="CP008944">
    <property type="protein sequence ID" value="AIG64376.1"/>
    <property type="molecule type" value="Genomic_DNA"/>
</dbReference>
<evidence type="ECO:0000259" key="5">
    <source>
        <dbReference type="PROSITE" id="PS51722"/>
    </source>
</evidence>
<evidence type="ECO:0000313" key="7">
    <source>
        <dbReference type="Proteomes" id="UP000028504"/>
    </source>
</evidence>
<dbReference type="InterPro" id="IPR036388">
    <property type="entry name" value="WH-like_DNA-bd_sf"/>
</dbReference>
<dbReference type="PANTHER" id="PTHR43721">
    <property type="entry name" value="ELONGATION FACTOR TU-RELATED"/>
    <property type="match status" value="1"/>
</dbReference>
<dbReference type="PANTHER" id="PTHR43721:SF22">
    <property type="entry name" value="ELONGATION FACTOR TU, MITOCHONDRIAL"/>
    <property type="match status" value="1"/>
</dbReference>
<evidence type="ECO:0000256" key="2">
    <source>
        <dbReference type="ARBA" id="ARBA00022490"/>
    </source>
</evidence>
<dbReference type="NCBIfam" id="TIGR00475">
    <property type="entry name" value="selB"/>
    <property type="match status" value="1"/>
</dbReference>
<dbReference type="PROSITE" id="PS51722">
    <property type="entry name" value="G_TR_2"/>
    <property type="match status" value="1"/>
</dbReference>